<reference evidence="1" key="2">
    <citation type="submission" date="2020-11" db="EMBL/GenBank/DDBJ databases">
        <authorList>
            <person name="McCartney M.A."/>
            <person name="Auch B."/>
            <person name="Kono T."/>
            <person name="Mallez S."/>
            <person name="Becker A."/>
            <person name="Gohl D.M."/>
            <person name="Silverstein K.A.T."/>
            <person name="Koren S."/>
            <person name="Bechman K.B."/>
            <person name="Herman A."/>
            <person name="Abrahante J.E."/>
            <person name="Garbe J."/>
        </authorList>
    </citation>
    <scope>NUCLEOTIDE SEQUENCE</scope>
    <source>
        <strain evidence="1">Duluth1</strain>
        <tissue evidence="1">Whole animal</tissue>
    </source>
</reference>
<evidence type="ECO:0000313" key="2">
    <source>
        <dbReference type="Proteomes" id="UP000828390"/>
    </source>
</evidence>
<protein>
    <submittedName>
        <fullName evidence="1">Uncharacterized protein</fullName>
    </submittedName>
</protein>
<evidence type="ECO:0000313" key="1">
    <source>
        <dbReference type="EMBL" id="KAH3804567.1"/>
    </source>
</evidence>
<reference evidence="1" key="1">
    <citation type="journal article" date="2019" name="bioRxiv">
        <title>The Genome of the Zebra Mussel, Dreissena polymorpha: A Resource for Invasive Species Research.</title>
        <authorList>
            <person name="McCartney M.A."/>
            <person name="Auch B."/>
            <person name="Kono T."/>
            <person name="Mallez S."/>
            <person name="Zhang Y."/>
            <person name="Obille A."/>
            <person name="Becker A."/>
            <person name="Abrahante J.E."/>
            <person name="Garbe J."/>
            <person name="Badalamenti J.P."/>
            <person name="Herman A."/>
            <person name="Mangelson H."/>
            <person name="Liachko I."/>
            <person name="Sullivan S."/>
            <person name="Sone E.D."/>
            <person name="Koren S."/>
            <person name="Silverstein K.A.T."/>
            <person name="Beckman K.B."/>
            <person name="Gohl D.M."/>
        </authorList>
    </citation>
    <scope>NUCLEOTIDE SEQUENCE</scope>
    <source>
        <strain evidence="1">Duluth1</strain>
        <tissue evidence="1">Whole animal</tissue>
    </source>
</reference>
<dbReference type="EMBL" id="JAIWYP010000006">
    <property type="protein sequence ID" value="KAH3804567.1"/>
    <property type="molecule type" value="Genomic_DNA"/>
</dbReference>
<organism evidence="1 2">
    <name type="scientific">Dreissena polymorpha</name>
    <name type="common">Zebra mussel</name>
    <name type="synonym">Mytilus polymorpha</name>
    <dbReference type="NCBI Taxonomy" id="45954"/>
    <lineage>
        <taxon>Eukaryota</taxon>
        <taxon>Metazoa</taxon>
        <taxon>Spiralia</taxon>
        <taxon>Lophotrochozoa</taxon>
        <taxon>Mollusca</taxon>
        <taxon>Bivalvia</taxon>
        <taxon>Autobranchia</taxon>
        <taxon>Heteroconchia</taxon>
        <taxon>Euheterodonta</taxon>
        <taxon>Imparidentia</taxon>
        <taxon>Neoheterodontei</taxon>
        <taxon>Myida</taxon>
        <taxon>Dreissenoidea</taxon>
        <taxon>Dreissenidae</taxon>
        <taxon>Dreissena</taxon>
    </lineage>
</organism>
<sequence>MWRRLWRTIPGSFNRTDQPDRDIWVIGDSIPYWAGIRALQTGKSDLKIPDHKQIGWWGMRGMTWALFRHAANFQIADLSGLVVTTSCMETCQEHEEKIKSVLTGSSSANIYAALHTFVYTDDALI</sequence>
<proteinExistence type="predicted"/>
<keyword evidence="2" id="KW-1185">Reference proteome</keyword>
<comment type="caution">
    <text evidence="1">The sequence shown here is derived from an EMBL/GenBank/DDBJ whole genome shotgun (WGS) entry which is preliminary data.</text>
</comment>
<accession>A0A9D4FU56</accession>
<dbReference type="AlphaFoldDB" id="A0A9D4FU56"/>
<name>A0A9D4FU56_DREPO</name>
<gene>
    <name evidence="1" type="ORF">DPMN_132854</name>
</gene>
<dbReference type="Proteomes" id="UP000828390">
    <property type="component" value="Unassembled WGS sequence"/>
</dbReference>